<evidence type="ECO:0000256" key="3">
    <source>
        <dbReference type="SAM" id="Coils"/>
    </source>
</evidence>
<keyword evidence="3" id="KW-0175">Coiled coil</keyword>
<dbReference type="PANTHER" id="PTHR30461:SF2">
    <property type="entry name" value="SERINE RECOMBINASE PINE-RELATED"/>
    <property type="match status" value="1"/>
</dbReference>
<dbReference type="Pfam" id="PF07508">
    <property type="entry name" value="Recombinase"/>
    <property type="match status" value="1"/>
</dbReference>
<feature type="coiled-coil region" evidence="3">
    <location>
        <begin position="369"/>
        <end position="396"/>
    </location>
</feature>
<sequence length="545" mass="63571">MTAQKMTKKCYSYVRFSSKRQEDGSTRTRQNELIDAFVSTHGLEVDRHLEDAGTSAYHGKNASAEGVLGQFLQEVRKGEIERGSYLLIENFDRLSRDKMVRSNKIFTDLLFSGIKIVILDKNKVYDADNLDVGDWINAQIEFARANAESKRKSDFSSKAWKYNREKMRDGEIVTKKVPTWLRVENNTFVIDEEKVERIRTLFKLSLSKGLQEATKEYNQLFIDKIAIHQAQYLLSNRKLIGEHSPQKIHYDENGKLIRKDEGEPIPNYYPPVIDEELFLKAQSVIKSRKPFAGRYSNQRYNVFRDLIYCKWCGGTIRYMNKGERDYFICTNSMTGKCDLNSHFGQLSIRGKKLFNMFFRFTDGINIGTLLEENSNADEVKNSIMKLENSRNKINIRLHDFKSKIKAMIMDGDAIPETYNEIIIELENSTVSIDAEIEDKKKELEQILSSFKSFYDLKDIDIEKIIYDKTEEAVAKRVSYNNELKNIIKHIRIDFLETVMEVEFTNKIVRFIDGNGSVLEYEKDFVPDEDYTTIYNYDKDYINPDI</sequence>
<feature type="domain" description="Recombinase" evidence="4">
    <location>
        <begin position="178"/>
        <end position="291"/>
    </location>
</feature>
<evidence type="ECO:0000313" key="6">
    <source>
        <dbReference type="Proteomes" id="UP000814207"/>
    </source>
</evidence>
<dbReference type="EMBL" id="WKEU01000120">
    <property type="protein sequence ID" value="MCF5065510.1"/>
    <property type="molecule type" value="Genomic_DNA"/>
</dbReference>
<keyword evidence="2" id="KW-0233">DNA recombination</keyword>
<organism evidence="5 6">
    <name type="scientific">Pseudomonas syringae</name>
    <dbReference type="NCBI Taxonomy" id="317"/>
    <lineage>
        <taxon>Bacteria</taxon>
        <taxon>Pseudomonadati</taxon>
        <taxon>Pseudomonadota</taxon>
        <taxon>Gammaproteobacteria</taxon>
        <taxon>Pseudomonadales</taxon>
        <taxon>Pseudomonadaceae</taxon>
        <taxon>Pseudomonas</taxon>
    </lineage>
</organism>
<dbReference type="Gene3D" id="3.90.1750.20">
    <property type="entry name" value="Putative Large Serine Recombinase, Chain B, Domain 2"/>
    <property type="match status" value="1"/>
</dbReference>
<dbReference type="InterPro" id="IPR050639">
    <property type="entry name" value="SSR_resolvase"/>
</dbReference>
<dbReference type="SMART" id="SM00857">
    <property type="entry name" value="Resolvase"/>
    <property type="match status" value="1"/>
</dbReference>
<name>A0A9Q3X826_PSESX</name>
<dbReference type="InterPro" id="IPR038109">
    <property type="entry name" value="DNA_bind_recomb_sf"/>
</dbReference>
<dbReference type="InterPro" id="IPR006119">
    <property type="entry name" value="Resolv_N"/>
</dbReference>
<accession>A0A9Q3X826</accession>
<comment type="caution">
    <text evidence="5">The sequence shown here is derived from an EMBL/GenBank/DDBJ whole genome shotgun (WGS) entry which is preliminary data.</text>
</comment>
<evidence type="ECO:0000256" key="1">
    <source>
        <dbReference type="ARBA" id="ARBA00023125"/>
    </source>
</evidence>
<dbReference type="GO" id="GO:0003677">
    <property type="term" value="F:DNA binding"/>
    <property type="evidence" value="ECO:0007669"/>
    <property type="project" value="UniProtKB-KW"/>
</dbReference>
<dbReference type="PANTHER" id="PTHR30461">
    <property type="entry name" value="DNA-INVERTASE FROM LAMBDOID PROPHAGE"/>
    <property type="match status" value="1"/>
</dbReference>
<proteinExistence type="predicted"/>
<dbReference type="AlphaFoldDB" id="A0A9Q3X826"/>
<dbReference type="PROSITE" id="PS51737">
    <property type="entry name" value="RECOMBINASE_DNA_BIND"/>
    <property type="match status" value="1"/>
</dbReference>
<reference evidence="5" key="1">
    <citation type="submission" date="2019-11" db="EMBL/GenBank/DDBJ databases">
        <title>Epiphytic Pseudomonas syringae from cherry orchards.</title>
        <authorList>
            <person name="Hulin M.T."/>
        </authorList>
    </citation>
    <scope>NUCLEOTIDE SEQUENCE</scope>
    <source>
        <strain evidence="5">PA-6-9A</strain>
    </source>
</reference>
<dbReference type="GO" id="GO:0000150">
    <property type="term" value="F:DNA strand exchange activity"/>
    <property type="evidence" value="ECO:0007669"/>
    <property type="project" value="InterPro"/>
</dbReference>
<dbReference type="CDD" id="cd00338">
    <property type="entry name" value="Ser_Recombinase"/>
    <property type="match status" value="1"/>
</dbReference>
<evidence type="ECO:0000313" key="5">
    <source>
        <dbReference type="EMBL" id="MCF5065510.1"/>
    </source>
</evidence>
<evidence type="ECO:0000259" key="4">
    <source>
        <dbReference type="PROSITE" id="PS51737"/>
    </source>
</evidence>
<dbReference type="InterPro" id="IPR011109">
    <property type="entry name" value="DNA_bind_recombinase_dom"/>
</dbReference>
<dbReference type="InterPro" id="IPR036162">
    <property type="entry name" value="Resolvase-like_N_sf"/>
</dbReference>
<dbReference type="SUPFAM" id="SSF53041">
    <property type="entry name" value="Resolvase-like"/>
    <property type="match status" value="1"/>
</dbReference>
<protein>
    <recommendedName>
        <fullName evidence="4">Recombinase domain-containing protein</fullName>
    </recommendedName>
</protein>
<dbReference type="Proteomes" id="UP000814207">
    <property type="component" value="Unassembled WGS sequence"/>
</dbReference>
<dbReference type="Pfam" id="PF00239">
    <property type="entry name" value="Resolvase"/>
    <property type="match status" value="1"/>
</dbReference>
<evidence type="ECO:0000256" key="2">
    <source>
        <dbReference type="ARBA" id="ARBA00023172"/>
    </source>
</evidence>
<keyword evidence="1" id="KW-0238">DNA-binding</keyword>
<gene>
    <name evidence="5" type="ORF">GIW73_21485</name>
</gene>
<dbReference type="Gene3D" id="3.40.50.1390">
    <property type="entry name" value="Resolvase, N-terminal catalytic domain"/>
    <property type="match status" value="1"/>
</dbReference>